<sequence>MLTQLSGNTQRLKEILGHKPAPRALETEKSAILDAHLQVRTLMIVGNVAWTQAMDMFIEYLGTQQAREISRSGCRSNGARRLAFHSWAGILESVGGEFWWRGHLQWSERGWTEFCRQALRELDNYEHMLPCFVLRNNNIHVRKEEDEEMSTDPFHPKNIETSRRLAYICEGQSTWEFYPGYVSMELSGGSQVVVNWLTGLYDTSNLTYMN</sequence>
<evidence type="ECO:0000313" key="2">
    <source>
        <dbReference type="Proteomes" id="UP001189429"/>
    </source>
</evidence>
<dbReference type="EMBL" id="CAUYUJ010018771">
    <property type="protein sequence ID" value="CAK0886215.1"/>
    <property type="molecule type" value="Genomic_DNA"/>
</dbReference>
<evidence type="ECO:0000313" key="1">
    <source>
        <dbReference type="EMBL" id="CAK0886215.1"/>
    </source>
</evidence>
<accession>A0ABN9WJZ6</accession>
<comment type="caution">
    <text evidence="1">The sequence shown here is derived from an EMBL/GenBank/DDBJ whole genome shotgun (WGS) entry which is preliminary data.</text>
</comment>
<name>A0ABN9WJZ6_9DINO</name>
<protein>
    <recommendedName>
        <fullName evidence="3">Phospholipase B-like</fullName>
    </recommendedName>
</protein>
<proteinExistence type="predicted"/>
<reference evidence="1" key="1">
    <citation type="submission" date="2023-10" db="EMBL/GenBank/DDBJ databases">
        <authorList>
            <person name="Chen Y."/>
            <person name="Shah S."/>
            <person name="Dougan E. K."/>
            <person name="Thang M."/>
            <person name="Chan C."/>
        </authorList>
    </citation>
    <scope>NUCLEOTIDE SEQUENCE [LARGE SCALE GENOMIC DNA]</scope>
</reference>
<organism evidence="1 2">
    <name type="scientific">Prorocentrum cordatum</name>
    <dbReference type="NCBI Taxonomy" id="2364126"/>
    <lineage>
        <taxon>Eukaryota</taxon>
        <taxon>Sar</taxon>
        <taxon>Alveolata</taxon>
        <taxon>Dinophyceae</taxon>
        <taxon>Prorocentrales</taxon>
        <taxon>Prorocentraceae</taxon>
        <taxon>Prorocentrum</taxon>
    </lineage>
</organism>
<keyword evidence="2" id="KW-1185">Reference proteome</keyword>
<evidence type="ECO:0008006" key="3">
    <source>
        <dbReference type="Google" id="ProtNLM"/>
    </source>
</evidence>
<gene>
    <name evidence="1" type="ORF">PCOR1329_LOCUS67621</name>
</gene>
<dbReference type="Proteomes" id="UP001189429">
    <property type="component" value="Unassembled WGS sequence"/>
</dbReference>